<organism evidence="2 3">
    <name type="scientific">Araneus ventricosus</name>
    <name type="common">Orbweaver spider</name>
    <name type="synonym">Epeira ventricosa</name>
    <dbReference type="NCBI Taxonomy" id="182803"/>
    <lineage>
        <taxon>Eukaryota</taxon>
        <taxon>Metazoa</taxon>
        <taxon>Ecdysozoa</taxon>
        <taxon>Arthropoda</taxon>
        <taxon>Chelicerata</taxon>
        <taxon>Arachnida</taxon>
        <taxon>Araneae</taxon>
        <taxon>Araneomorphae</taxon>
        <taxon>Entelegynae</taxon>
        <taxon>Araneoidea</taxon>
        <taxon>Araneidae</taxon>
        <taxon>Araneus</taxon>
    </lineage>
</organism>
<dbReference type="AlphaFoldDB" id="A0A4Y2UJG7"/>
<feature type="region of interest" description="Disordered" evidence="1">
    <location>
        <begin position="1"/>
        <end position="28"/>
    </location>
</feature>
<proteinExistence type="predicted"/>
<sequence>VGWSGLVKKSRCQDKNAVSSRHNSKNNPPCLRSWCYLNLSSSTRRGTKFGEDMSTQLTLVQDYKIHS</sequence>
<gene>
    <name evidence="2" type="ORF">AVEN_208775_1</name>
</gene>
<keyword evidence="3" id="KW-1185">Reference proteome</keyword>
<feature type="compositionally biased region" description="Polar residues" evidence="1">
    <location>
        <begin position="16"/>
        <end position="27"/>
    </location>
</feature>
<evidence type="ECO:0000313" key="2">
    <source>
        <dbReference type="EMBL" id="GBO13058.1"/>
    </source>
</evidence>
<evidence type="ECO:0000256" key="1">
    <source>
        <dbReference type="SAM" id="MobiDB-lite"/>
    </source>
</evidence>
<protein>
    <submittedName>
        <fullName evidence="2">Uncharacterized protein</fullName>
    </submittedName>
</protein>
<dbReference type="EMBL" id="BGPR01037464">
    <property type="protein sequence ID" value="GBO13058.1"/>
    <property type="molecule type" value="Genomic_DNA"/>
</dbReference>
<accession>A0A4Y2UJG7</accession>
<reference evidence="2 3" key="1">
    <citation type="journal article" date="2019" name="Sci. Rep.">
        <title>Orb-weaving spider Araneus ventricosus genome elucidates the spidroin gene catalogue.</title>
        <authorList>
            <person name="Kono N."/>
            <person name="Nakamura H."/>
            <person name="Ohtoshi R."/>
            <person name="Moran D.A.P."/>
            <person name="Shinohara A."/>
            <person name="Yoshida Y."/>
            <person name="Fujiwara M."/>
            <person name="Mori M."/>
            <person name="Tomita M."/>
            <person name="Arakawa K."/>
        </authorList>
    </citation>
    <scope>NUCLEOTIDE SEQUENCE [LARGE SCALE GENOMIC DNA]</scope>
</reference>
<feature type="non-terminal residue" evidence="2">
    <location>
        <position position="1"/>
    </location>
</feature>
<evidence type="ECO:0000313" key="3">
    <source>
        <dbReference type="Proteomes" id="UP000499080"/>
    </source>
</evidence>
<name>A0A4Y2UJG7_ARAVE</name>
<comment type="caution">
    <text evidence="2">The sequence shown here is derived from an EMBL/GenBank/DDBJ whole genome shotgun (WGS) entry which is preliminary data.</text>
</comment>
<dbReference type="Proteomes" id="UP000499080">
    <property type="component" value="Unassembled WGS sequence"/>
</dbReference>